<gene>
    <name evidence="2" type="ORF">EEDITHA_LOCUS9113</name>
</gene>
<proteinExistence type="predicted"/>
<comment type="caution">
    <text evidence="2">The sequence shown here is derived from an EMBL/GenBank/DDBJ whole genome shotgun (WGS) entry which is preliminary data.</text>
</comment>
<dbReference type="EMBL" id="CAKOGL010000013">
    <property type="protein sequence ID" value="CAH2093447.1"/>
    <property type="molecule type" value="Genomic_DNA"/>
</dbReference>
<name>A0AAU9U3V1_EUPED</name>
<evidence type="ECO:0000313" key="3">
    <source>
        <dbReference type="Proteomes" id="UP001153954"/>
    </source>
</evidence>
<feature type="compositionally biased region" description="Basic residues" evidence="1">
    <location>
        <begin position="40"/>
        <end position="49"/>
    </location>
</feature>
<evidence type="ECO:0000313" key="2">
    <source>
        <dbReference type="EMBL" id="CAH2093447.1"/>
    </source>
</evidence>
<sequence length="95" mass="10809">MENIDNNEEQQSQSRKRQASDSSGSSDCSSRESSTDKSSKVAKRSRQKNRLLDSHICSPFNGQPKSRVIYEQGRRNQVESPPRINTEDFFDNVSV</sequence>
<feature type="compositionally biased region" description="Basic and acidic residues" evidence="1">
    <location>
        <begin position="29"/>
        <end position="39"/>
    </location>
</feature>
<feature type="region of interest" description="Disordered" evidence="1">
    <location>
        <begin position="1"/>
        <end position="95"/>
    </location>
</feature>
<dbReference type="AlphaFoldDB" id="A0AAU9U3V1"/>
<dbReference type="Proteomes" id="UP001153954">
    <property type="component" value="Unassembled WGS sequence"/>
</dbReference>
<organism evidence="2 3">
    <name type="scientific">Euphydryas editha</name>
    <name type="common">Edith's checkerspot</name>
    <dbReference type="NCBI Taxonomy" id="104508"/>
    <lineage>
        <taxon>Eukaryota</taxon>
        <taxon>Metazoa</taxon>
        <taxon>Ecdysozoa</taxon>
        <taxon>Arthropoda</taxon>
        <taxon>Hexapoda</taxon>
        <taxon>Insecta</taxon>
        <taxon>Pterygota</taxon>
        <taxon>Neoptera</taxon>
        <taxon>Endopterygota</taxon>
        <taxon>Lepidoptera</taxon>
        <taxon>Glossata</taxon>
        <taxon>Ditrysia</taxon>
        <taxon>Papilionoidea</taxon>
        <taxon>Nymphalidae</taxon>
        <taxon>Nymphalinae</taxon>
        <taxon>Euphydryas</taxon>
    </lineage>
</organism>
<accession>A0AAU9U3V1</accession>
<protein>
    <submittedName>
        <fullName evidence="2">Uncharacterized protein</fullName>
    </submittedName>
</protein>
<keyword evidence="3" id="KW-1185">Reference proteome</keyword>
<reference evidence="2" key="1">
    <citation type="submission" date="2022-03" db="EMBL/GenBank/DDBJ databases">
        <authorList>
            <person name="Tunstrom K."/>
        </authorList>
    </citation>
    <scope>NUCLEOTIDE SEQUENCE</scope>
</reference>
<evidence type="ECO:0000256" key="1">
    <source>
        <dbReference type="SAM" id="MobiDB-lite"/>
    </source>
</evidence>